<dbReference type="InterPro" id="IPR021949">
    <property type="entry name" value="DUF3566_TM"/>
</dbReference>
<feature type="region of interest" description="Disordered" evidence="1">
    <location>
        <begin position="1"/>
        <end position="292"/>
    </location>
</feature>
<dbReference type="EMBL" id="VIGH01000001">
    <property type="protein sequence ID" value="TQF74709.1"/>
    <property type="molecule type" value="Genomic_DNA"/>
</dbReference>
<dbReference type="RefSeq" id="WP_142094793.1">
    <property type="nucleotide sequence ID" value="NZ_VIGH01000001.1"/>
</dbReference>
<feature type="compositionally biased region" description="Polar residues" evidence="1">
    <location>
        <begin position="234"/>
        <end position="243"/>
    </location>
</feature>
<evidence type="ECO:0000313" key="4">
    <source>
        <dbReference type="EMBL" id="TQF74709.1"/>
    </source>
</evidence>
<dbReference type="AlphaFoldDB" id="A0A541BQW6"/>
<feature type="domain" description="DUF3566" evidence="3">
    <location>
        <begin position="338"/>
        <end position="451"/>
    </location>
</feature>
<keyword evidence="2" id="KW-0812">Transmembrane</keyword>
<organism evidence="4 5">
    <name type="scientific">Rhodococcus spelaei</name>
    <dbReference type="NCBI Taxonomy" id="2546320"/>
    <lineage>
        <taxon>Bacteria</taxon>
        <taxon>Bacillati</taxon>
        <taxon>Actinomycetota</taxon>
        <taxon>Actinomycetes</taxon>
        <taxon>Mycobacteriales</taxon>
        <taxon>Nocardiaceae</taxon>
        <taxon>Rhodococcus</taxon>
    </lineage>
</organism>
<feature type="compositionally biased region" description="Low complexity" evidence="1">
    <location>
        <begin position="62"/>
        <end position="90"/>
    </location>
</feature>
<feature type="transmembrane region" description="Helical" evidence="2">
    <location>
        <begin position="355"/>
        <end position="378"/>
    </location>
</feature>
<feature type="transmembrane region" description="Helical" evidence="2">
    <location>
        <begin position="409"/>
        <end position="435"/>
    </location>
</feature>
<sequence length="453" mass="44575">MSTPHQPGSDRVAPATGPAEQAPSAPAQGDRPGGAPAPTPVPSQAEKSPATGAPAGQGGGAQPSTGPAKPTAAPAAGAAPAAPQSAPTGSGQSGAPAQPSAQRPEGGTAQPATPAPAAQPAKSAAPTQPAGPAPEPSKSAAPTPAPTAPTGQSKPAAAPAPQNGRTAGAQPPTQRPAEPVAGTQPPTAPTGRPTQQPPATGARPAAQPSGAVRPQGTAAAGTRPGAATGKGQTPPWQRGTQVNGGPAGQGTPGAVPPATRPPVGADQAARATQRETAKAKAAVIDGPTRHIDRTDLAKDLPDLSEVKHPIPAEPVHAPVSGKQPSLVVAATAPVGDPLRASVQIRKIDPWSALKVSLVLSVALFFVWMFAVGFLYLVLDGMGVWDRLNNAFTDIVSETGNSGLVTAGQVFGYSALIGVINVVLFTALATVGAFIYNLCTDLVGGVEVTLADRD</sequence>
<dbReference type="Pfam" id="PF12089">
    <property type="entry name" value="DUF3566"/>
    <property type="match status" value="1"/>
</dbReference>
<name>A0A541BQW6_9NOCA</name>
<evidence type="ECO:0000259" key="3">
    <source>
        <dbReference type="Pfam" id="PF12089"/>
    </source>
</evidence>
<keyword evidence="5" id="KW-1185">Reference proteome</keyword>
<reference evidence="4 5" key="1">
    <citation type="submission" date="2019-06" db="EMBL/GenBank/DDBJ databases">
        <title>Rhodococcus spaelei sp. nov., isolated from a cave.</title>
        <authorList>
            <person name="Lee S.D."/>
        </authorList>
    </citation>
    <scope>NUCLEOTIDE SEQUENCE [LARGE SCALE GENOMIC DNA]</scope>
    <source>
        <strain evidence="4 5">C9-5</strain>
    </source>
</reference>
<protein>
    <recommendedName>
        <fullName evidence="3">DUF3566 domain-containing protein</fullName>
    </recommendedName>
</protein>
<keyword evidence="2" id="KW-1133">Transmembrane helix</keyword>
<accession>A0A541BQW6</accession>
<evidence type="ECO:0000313" key="5">
    <source>
        <dbReference type="Proteomes" id="UP000316256"/>
    </source>
</evidence>
<dbReference type="Proteomes" id="UP000316256">
    <property type="component" value="Unassembled WGS sequence"/>
</dbReference>
<comment type="caution">
    <text evidence="4">The sequence shown here is derived from an EMBL/GenBank/DDBJ whole genome shotgun (WGS) entry which is preliminary data.</text>
</comment>
<feature type="compositionally biased region" description="Low complexity" evidence="1">
    <location>
        <begin position="108"/>
        <end position="128"/>
    </location>
</feature>
<evidence type="ECO:0000256" key="1">
    <source>
        <dbReference type="SAM" id="MobiDB-lite"/>
    </source>
</evidence>
<keyword evidence="2" id="KW-0472">Membrane</keyword>
<gene>
    <name evidence="4" type="ORF">FK531_00990</name>
</gene>
<evidence type="ECO:0000256" key="2">
    <source>
        <dbReference type="SAM" id="Phobius"/>
    </source>
</evidence>
<proteinExistence type="predicted"/>
<dbReference type="OrthoDB" id="3240216at2"/>
<feature type="compositionally biased region" description="Low complexity" evidence="1">
    <location>
        <begin position="216"/>
        <end position="231"/>
    </location>
</feature>